<gene>
    <name evidence="1" type="ORF">UFOPK1619_00337</name>
</gene>
<dbReference type="AlphaFoldDB" id="A0A6J6D7U4"/>
<evidence type="ECO:0000313" key="1">
    <source>
        <dbReference type="EMBL" id="CAB4560070.1"/>
    </source>
</evidence>
<reference evidence="1" key="1">
    <citation type="submission" date="2020-05" db="EMBL/GenBank/DDBJ databases">
        <authorList>
            <person name="Chiriac C."/>
            <person name="Salcher M."/>
            <person name="Ghai R."/>
            <person name="Kavagutti S V."/>
        </authorList>
    </citation>
    <scope>NUCLEOTIDE SEQUENCE</scope>
</reference>
<name>A0A6J6D7U4_9ZZZZ</name>
<dbReference type="SUPFAM" id="SSF50249">
    <property type="entry name" value="Nucleic acid-binding proteins"/>
    <property type="match status" value="1"/>
</dbReference>
<protein>
    <submittedName>
        <fullName evidence="1">Unannotated protein</fullName>
    </submittedName>
</protein>
<dbReference type="EMBL" id="CAEZTI010000045">
    <property type="protein sequence ID" value="CAB4560070.1"/>
    <property type="molecule type" value="Genomic_DNA"/>
</dbReference>
<dbReference type="Gene3D" id="2.40.50.140">
    <property type="entry name" value="Nucleic acid-binding proteins"/>
    <property type="match status" value="1"/>
</dbReference>
<sequence length="72" mass="7847">MSSDLSASSTGVVTEFSDPSGLGVITDERGRQWPFHCVSLEDGTRTVEIGVRVSFVQGFRVARPEAVHIIRL</sequence>
<accession>A0A6J6D7U4</accession>
<organism evidence="1">
    <name type="scientific">freshwater metagenome</name>
    <dbReference type="NCBI Taxonomy" id="449393"/>
    <lineage>
        <taxon>unclassified sequences</taxon>
        <taxon>metagenomes</taxon>
        <taxon>ecological metagenomes</taxon>
    </lineage>
</organism>
<proteinExistence type="predicted"/>
<dbReference type="InterPro" id="IPR012340">
    <property type="entry name" value="NA-bd_OB-fold"/>
</dbReference>